<evidence type="ECO:0000313" key="2">
    <source>
        <dbReference type="Proteomes" id="UP000007319"/>
    </source>
</evidence>
<accession>A0A9P1JT83</accession>
<organism evidence="1 2">
    <name type="scientific">Azospirillum baldaniorum</name>
    <dbReference type="NCBI Taxonomy" id="1064539"/>
    <lineage>
        <taxon>Bacteria</taxon>
        <taxon>Pseudomonadati</taxon>
        <taxon>Pseudomonadota</taxon>
        <taxon>Alphaproteobacteria</taxon>
        <taxon>Rhodospirillales</taxon>
        <taxon>Azospirillaceae</taxon>
        <taxon>Azospirillum</taxon>
    </lineage>
</organism>
<dbReference type="RefSeq" id="WP_014241528.1">
    <property type="nucleotide sequence ID" value="NC_016617.1"/>
</dbReference>
<dbReference type="KEGG" id="abs:AZOBR_200060"/>
<dbReference type="Proteomes" id="UP000007319">
    <property type="component" value="Chromosome"/>
</dbReference>
<proteinExistence type="predicted"/>
<dbReference type="EMBL" id="HE577327">
    <property type="protein sequence ID" value="CCC99355.1"/>
    <property type="molecule type" value="Genomic_DNA"/>
</dbReference>
<dbReference type="AlphaFoldDB" id="A0A9P1JT83"/>
<keyword evidence="2" id="KW-1185">Reference proteome</keyword>
<protein>
    <submittedName>
        <fullName evidence="1">Uncharacterized protein</fullName>
    </submittedName>
</protein>
<reference evidence="1 2" key="1">
    <citation type="journal article" date="2011" name="PLoS Genet.">
        <title>Azospirillum genomes reveal transition of bacteria from aquatic to terrestrial environments.</title>
        <authorList>
            <person name="Wisniewski-Dye F."/>
            <person name="Borziak K."/>
            <person name="Khalsa-Moyers G."/>
            <person name="Alexandre G."/>
            <person name="Sukharnikov L.O."/>
            <person name="Wuichet K."/>
            <person name="Hurst G.B."/>
            <person name="McDonald W.H."/>
            <person name="Robertson J.S."/>
            <person name="Barbe V."/>
            <person name="Calteau A."/>
            <person name="Rouy Z."/>
            <person name="Mangenot S."/>
            <person name="Prigent-Combaret C."/>
            <person name="Normand P."/>
            <person name="Boyer M."/>
            <person name="Siguier P."/>
            <person name="Dessaux Y."/>
            <person name="Elmerich C."/>
            <person name="Condemine G."/>
            <person name="Krishnen G."/>
            <person name="Kennedy I."/>
            <person name="Paterson A.H."/>
            <person name="Gonzalez V."/>
            <person name="Mavingui P."/>
            <person name="Zhulin I.B."/>
        </authorList>
    </citation>
    <scope>NUCLEOTIDE SEQUENCE [LARGE SCALE GENOMIC DNA]</scope>
    <source>
        <strain evidence="1 2">Sp245</strain>
    </source>
</reference>
<evidence type="ECO:0000313" key="1">
    <source>
        <dbReference type="EMBL" id="CCC99355.1"/>
    </source>
</evidence>
<name>A0A9P1JT83_9PROT</name>
<gene>
    <name evidence="1" type="ORF">AZOBR_200060</name>
</gene>
<sequence length="313" mass="32313">MRASSIMRSPRPDTNLQFLSGLLDPRVSAWTRSGVSSRWDAAGALQAPGDNVARFDYDPLTLAPKGLMFEEARANLIASPDTPATQSVSVTAQAYTLSFYGSGTVTLSGAATATVAGTGAVPNRRAYTFTPSAGTLTLTVSGTVRYANLEAGAYATSYIPGASRGADTGIILAASTLPGLSVSQGTLFIEWQFPGILPPGQAAIVGFDDGTGANRILLRVGQGGVADMVSSPGGIDTTGIAVTAGTIIRQAVAWSSGSWAHCAGGQIETSSVTTMPATFTRLNLGGGSGSFWLRKVRHYALRLPDNTLKTMTT</sequence>